<dbReference type="Pfam" id="PF04195">
    <property type="entry name" value="Transposase_28"/>
    <property type="match status" value="1"/>
</dbReference>
<evidence type="ECO:0000256" key="1">
    <source>
        <dbReference type="SAM" id="MobiDB-lite"/>
    </source>
</evidence>
<feature type="domain" description="Transposase (putative) gypsy type" evidence="3">
    <location>
        <begin position="175"/>
        <end position="238"/>
    </location>
</feature>
<gene>
    <name evidence="4" type="primary">ndvA_0</name>
    <name evidence="4" type="ORF">g.128204</name>
</gene>
<protein>
    <submittedName>
        <fullName evidence="4">Beta-(1--&gt;2)glucan export ATP-binding/permease protein NdvA</fullName>
    </submittedName>
</protein>
<evidence type="ECO:0000256" key="2">
    <source>
        <dbReference type="SAM" id="Phobius"/>
    </source>
</evidence>
<dbReference type="PANTHER" id="PTHR31099:SF28">
    <property type="entry name" value="F5J5.12"/>
    <property type="match status" value="1"/>
</dbReference>
<keyword evidence="4" id="KW-0547">Nucleotide-binding</keyword>
<keyword evidence="2" id="KW-0812">Transmembrane</keyword>
<organism evidence="4">
    <name type="scientific">Anthurium amnicola</name>
    <dbReference type="NCBI Taxonomy" id="1678845"/>
    <lineage>
        <taxon>Eukaryota</taxon>
        <taxon>Viridiplantae</taxon>
        <taxon>Streptophyta</taxon>
        <taxon>Embryophyta</taxon>
        <taxon>Tracheophyta</taxon>
        <taxon>Spermatophyta</taxon>
        <taxon>Magnoliopsida</taxon>
        <taxon>Liliopsida</taxon>
        <taxon>Araceae</taxon>
        <taxon>Pothoideae</taxon>
        <taxon>Potheae</taxon>
        <taxon>Anthurium</taxon>
    </lineage>
</organism>
<keyword evidence="2" id="KW-1133">Transmembrane helix</keyword>
<dbReference type="GO" id="GO:0005524">
    <property type="term" value="F:ATP binding"/>
    <property type="evidence" value="ECO:0007669"/>
    <property type="project" value="UniProtKB-KW"/>
</dbReference>
<reference evidence="4" key="1">
    <citation type="submission" date="2015-07" db="EMBL/GenBank/DDBJ databases">
        <title>Transcriptome Assembly of Anthurium amnicola.</title>
        <authorList>
            <person name="Suzuki J."/>
        </authorList>
    </citation>
    <scope>NUCLEOTIDE SEQUENCE</scope>
</reference>
<evidence type="ECO:0000259" key="3">
    <source>
        <dbReference type="Pfam" id="PF04195"/>
    </source>
</evidence>
<name>A0A1D1ZC21_9ARAE</name>
<keyword evidence="4" id="KW-0067">ATP-binding</keyword>
<evidence type="ECO:0000313" key="4">
    <source>
        <dbReference type="EMBL" id="JAT64405.1"/>
    </source>
</evidence>
<keyword evidence="2" id="KW-0472">Membrane</keyword>
<feature type="compositionally biased region" description="Low complexity" evidence="1">
    <location>
        <begin position="64"/>
        <end position="77"/>
    </location>
</feature>
<dbReference type="AlphaFoldDB" id="A0A1D1ZC21"/>
<feature type="transmembrane region" description="Helical" evidence="2">
    <location>
        <begin position="21"/>
        <end position="38"/>
    </location>
</feature>
<sequence length="349" mass="39224">MWRGVVLNPRWFRVAQARDRCSAFVLVFLGEALFGGLLRSGESEFFFSSFLFMPKGKEVAGDCSSSSESIPEESSSSSERRLLWPGEGTSQGVVIMPRRAAKGTSGKWLREVTIERQGQTRKAPDSPNSCVSTVTPEECRLWQKEYDVPEGVDLLAPNPDFRALTPIEFQFSMYEGFFEAGFRFPIPSFVVALLCFYNQAPAQLTPNSWRLIFCYLVLCIIYSRKPNLLVFRKLFSMRTTGSHYSCLSARRGTHFLSLSPKFSSNKGYKSRFFFASSVESSTSGTIGWNFPIKWQDFDKCADQEPDLSPEDSKDCEFFLRLGQIQSAEGLVLSWHAWSGGPYDGAIASG</sequence>
<feature type="region of interest" description="Disordered" evidence="1">
    <location>
        <begin position="60"/>
        <end position="84"/>
    </location>
</feature>
<dbReference type="PANTHER" id="PTHR31099">
    <property type="entry name" value="OS06G0165300 PROTEIN"/>
    <property type="match status" value="1"/>
</dbReference>
<accession>A0A1D1ZC21</accession>
<proteinExistence type="predicted"/>
<dbReference type="EMBL" id="GDJX01003531">
    <property type="protein sequence ID" value="JAT64405.1"/>
    <property type="molecule type" value="Transcribed_RNA"/>
</dbReference>
<dbReference type="InterPro" id="IPR007321">
    <property type="entry name" value="Transposase_28"/>
</dbReference>